<keyword evidence="2 4" id="KW-0175">Coiled coil</keyword>
<name>A0A5K4FB94_SCHMA</name>
<dbReference type="GO" id="GO:0005634">
    <property type="term" value="C:nucleus"/>
    <property type="evidence" value="ECO:0007669"/>
    <property type="project" value="UniProtKB-SubCell"/>
</dbReference>
<keyword evidence="3" id="KW-0539">Nucleus</keyword>
<dbReference type="SUPFAM" id="SSF74853">
    <property type="entry name" value="Lamin A/C globular tail domain"/>
    <property type="match status" value="1"/>
</dbReference>
<evidence type="ECO:0000256" key="3">
    <source>
        <dbReference type="ARBA" id="ARBA00023242"/>
    </source>
</evidence>
<proteinExistence type="predicted"/>
<sequence length="794" mass="91399">MESVLSELRELGEQLATYIQHVKLLKNEEDVSSLKKAIFSLENDLKLLRTAYECQINHLSTTLNIVLDEKRDLENEILVRKENDAHFLDRISVESSKNAKLLMEISHLKTDVAEKNNQIMALKIHVQELETHGEEKETVKLKLTEEINLLKQKLSISEDLYTETANQLQSALLKINSQKLFTKERLSRSQNRIQWYISQFAAKDFQVEESRRREASISTAISQLRAKAQEELIQYRQQASEIYKKPIATLQSQLASERKENQLLKTKCLKNDQTILNLQRQVAELNSKINSTERHTELLKNALESLGKEHNRLRSNYEDKIQRLEASIASSAADFDSMKSKENEVMREILKFKSMLNLEEESPHSRIYNKQTNPINRELVDEGYLQRSESDKKIEFDRTYRPKSISHSDCTVPSKSIHPFVMESNDELRDTSENIDVELQNCDQVNYDMKKFGVNSSKNAIIDTQIGGSIPGSPGSSMSLSGSNAIGYLQICEIDPNGEYLLLWNSTNSLITRYFIGLYIKEIDIGLYKVWQKHIQEKINEYTFPADVRMSPRTVFTLWSNNAIIPKNVHNTKNVFRCPNVCKWFNGPNYITMVSNSHDEILAWLTPSARCFTSRSERENSLQNCNSSGIQYTPDLSYDPLMITRQKSNNNKLASSSSSSSSLTTTTTTATATTADPSHHHHHLNSTNDIEIDEINQVKLDKSPTQFNVNESYKQYTTEIQNNLNNISMMKRNNHNNHRNSNLLKIKNLISLNPPNNSQQFNLNNNNNLKIPYPYKSYFNQSRQLSNETDQNNY</sequence>
<evidence type="ECO:0000256" key="4">
    <source>
        <dbReference type="SAM" id="Coils"/>
    </source>
</evidence>
<feature type="coiled-coil region" evidence="4">
    <location>
        <begin position="56"/>
        <end position="132"/>
    </location>
</feature>
<evidence type="ECO:0000256" key="5">
    <source>
        <dbReference type="SAM" id="MobiDB-lite"/>
    </source>
</evidence>
<feature type="compositionally biased region" description="Low complexity" evidence="5">
    <location>
        <begin position="653"/>
        <end position="675"/>
    </location>
</feature>
<dbReference type="STRING" id="6183.A0A5K4FB94"/>
<reference evidence="7" key="1">
    <citation type="journal article" date="2012" name="PLoS Negl. Trop. Dis.">
        <title>A systematically improved high quality genome and transcriptome of the human blood fluke Schistosoma mansoni.</title>
        <authorList>
            <person name="Protasio A.V."/>
            <person name="Tsai I.J."/>
            <person name="Babbage A."/>
            <person name="Nichol S."/>
            <person name="Hunt M."/>
            <person name="Aslett M.A."/>
            <person name="De Silva N."/>
            <person name="Velarde G.S."/>
            <person name="Anderson T.J."/>
            <person name="Clark R.C."/>
            <person name="Davidson C."/>
            <person name="Dillon G.P."/>
            <person name="Holroyd N.E."/>
            <person name="LoVerde P.T."/>
            <person name="Lloyd C."/>
            <person name="McQuillan J."/>
            <person name="Oliveira G."/>
            <person name="Otto T.D."/>
            <person name="Parker-Manuel S.J."/>
            <person name="Quail M.A."/>
            <person name="Wilson R.A."/>
            <person name="Zerlotini A."/>
            <person name="Dunne D.W."/>
            <person name="Berriman M."/>
        </authorList>
    </citation>
    <scope>NUCLEOTIDE SEQUENCE [LARGE SCALE GENOMIC DNA]</scope>
    <source>
        <strain evidence="7">Puerto Rican</strain>
    </source>
</reference>
<dbReference type="InterPro" id="IPR036415">
    <property type="entry name" value="Lamin_tail_dom_sf"/>
</dbReference>
<dbReference type="Proteomes" id="UP000008854">
    <property type="component" value="Unassembled WGS sequence"/>
</dbReference>
<organism evidence="7 8">
    <name type="scientific">Schistosoma mansoni</name>
    <name type="common">Blood fluke</name>
    <dbReference type="NCBI Taxonomy" id="6183"/>
    <lineage>
        <taxon>Eukaryota</taxon>
        <taxon>Metazoa</taxon>
        <taxon>Spiralia</taxon>
        <taxon>Lophotrochozoa</taxon>
        <taxon>Platyhelminthes</taxon>
        <taxon>Trematoda</taxon>
        <taxon>Digenea</taxon>
        <taxon>Strigeidida</taxon>
        <taxon>Schistosomatoidea</taxon>
        <taxon>Schistosomatidae</taxon>
        <taxon>Schistosoma</taxon>
    </lineage>
</organism>
<comment type="subcellular location">
    <subcellularLocation>
        <location evidence="1">Nucleus</location>
    </subcellularLocation>
</comment>
<dbReference type="PROSITE" id="PS51841">
    <property type="entry name" value="LTD"/>
    <property type="match status" value="1"/>
</dbReference>
<reference evidence="8" key="2">
    <citation type="submission" date="2019-11" db="UniProtKB">
        <authorList>
            <consortium name="WormBaseParasite"/>
        </authorList>
    </citation>
    <scope>IDENTIFICATION</scope>
    <source>
        <strain evidence="8">Puerto Rican</strain>
    </source>
</reference>
<protein>
    <submittedName>
        <fullName evidence="8">LTD domain-containing protein</fullName>
    </submittedName>
</protein>
<dbReference type="PANTHER" id="PTHR45721:SF11">
    <property type="entry name" value="LAMIN DM0-RELATED"/>
    <property type="match status" value="1"/>
</dbReference>
<dbReference type="WBParaSite" id="Smp_345120.1">
    <property type="protein sequence ID" value="Smp_345120.1"/>
    <property type="gene ID" value="Smp_345120"/>
</dbReference>
<evidence type="ECO:0000256" key="1">
    <source>
        <dbReference type="ARBA" id="ARBA00004123"/>
    </source>
</evidence>
<accession>A0A5K4FB94</accession>
<keyword evidence="7" id="KW-1185">Reference proteome</keyword>
<evidence type="ECO:0000313" key="8">
    <source>
        <dbReference type="WBParaSite" id="Smp_345120.1"/>
    </source>
</evidence>
<dbReference type="InParanoid" id="A0A5K4FB94"/>
<evidence type="ECO:0000256" key="2">
    <source>
        <dbReference type="ARBA" id="ARBA00023054"/>
    </source>
</evidence>
<evidence type="ECO:0000313" key="7">
    <source>
        <dbReference type="Proteomes" id="UP000008854"/>
    </source>
</evidence>
<feature type="coiled-coil region" evidence="4">
    <location>
        <begin position="225"/>
        <end position="334"/>
    </location>
</feature>
<dbReference type="Gene3D" id="2.60.40.1260">
    <property type="entry name" value="Lamin Tail domain"/>
    <property type="match status" value="1"/>
</dbReference>
<feature type="region of interest" description="Disordered" evidence="5">
    <location>
        <begin position="649"/>
        <end position="690"/>
    </location>
</feature>
<feature type="domain" description="LTD" evidence="6">
    <location>
        <begin position="474"/>
        <end position="609"/>
    </location>
</feature>
<dbReference type="AlphaFoldDB" id="A0A5K4FB94"/>
<evidence type="ECO:0000259" key="6">
    <source>
        <dbReference type="PROSITE" id="PS51841"/>
    </source>
</evidence>
<dbReference type="PANTHER" id="PTHR45721">
    <property type="entry name" value="LAMIN DM0-RELATED"/>
    <property type="match status" value="1"/>
</dbReference>
<dbReference type="InterPro" id="IPR001322">
    <property type="entry name" value="Lamin_tail_dom"/>
</dbReference>